<evidence type="ECO:0000313" key="4">
    <source>
        <dbReference type="EMBL" id="KAH1089757.1"/>
    </source>
</evidence>
<evidence type="ECO:0000256" key="1">
    <source>
        <dbReference type="PROSITE-ProRule" id="PRU00047"/>
    </source>
</evidence>
<gene>
    <name evidence="4" type="ORF">J1N35_017014</name>
</gene>
<dbReference type="InterPro" id="IPR040256">
    <property type="entry name" value="At4g02000-like"/>
</dbReference>
<dbReference type="OrthoDB" id="1926761at2759"/>
<keyword evidence="1" id="KW-0863">Zinc-finger</keyword>
<protein>
    <recommendedName>
        <fullName evidence="3">CCHC-type domain-containing protein</fullName>
    </recommendedName>
</protein>
<dbReference type="PANTHER" id="PTHR31286:SF173">
    <property type="entry name" value="DUF4283 DOMAIN-CONTAINING PROTEIN"/>
    <property type="match status" value="1"/>
</dbReference>
<evidence type="ECO:0000259" key="3">
    <source>
        <dbReference type="PROSITE" id="PS50158"/>
    </source>
</evidence>
<feature type="region of interest" description="Disordered" evidence="2">
    <location>
        <begin position="341"/>
        <end position="387"/>
    </location>
</feature>
<name>A0A9D3VMA3_9ROSI</name>
<comment type="caution">
    <text evidence="4">The sequence shown here is derived from an EMBL/GenBank/DDBJ whole genome shotgun (WGS) entry which is preliminary data.</text>
</comment>
<dbReference type="EMBL" id="JAIQCV010000006">
    <property type="protein sequence ID" value="KAH1089757.1"/>
    <property type="molecule type" value="Genomic_DNA"/>
</dbReference>
<accession>A0A9D3VMA3</accession>
<feature type="compositionally biased region" description="Gly residues" evidence="2">
    <location>
        <begin position="378"/>
        <end position="387"/>
    </location>
</feature>
<dbReference type="AlphaFoldDB" id="A0A9D3VMA3"/>
<organism evidence="4 5">
    <name type="scientific">Gossypium stocksii</name>
    <dbReference type="NCBI Taxonomy" id="47602"/>
    <lineage>
        <taxon>Eukaryota</taxon>
        <taxon>Viridiplantae</taxon>
        <taxon>Streptophyta</taxon>
        <taxon>Embryophyta</taxon>
        <taxon>Tracheophyta</taxon>
        <taxon>Spermatophyta</taxon>
        <taxon>Magnoliopsida</taxon>
        <taxon>eudicotyledons</taxon>
        <taxon>Gunneridae</taxon>
        <taxon>Pentapetalae</taxon>
        <taxon>rosids</taxon>
        <taxon>malvids</taxon>
        <taxon>Malvales</taxon>
        <taxon>Malvaceae</taxon>
        <taxon>Malvoideae</taxon>
        <taxon>Gossypium</taxon>
    </lineage>
</organism>
<dbReference type="PROSITE" id="PS50158">
    <property type="entry name" value="ZF_CCHC"/>
    <property type="match status" value="1"/>
</dbReference>
<dbReference type="GO" id="GO:0008270">
    <property type="term" value="F:zinc ion binding"/>
    <property type="evidence" value="ECO:0007669"/>
    <property type="project" value="UniProtKB-KW"/>
</dbReference>
<reference evidence="4 5" key="1">
    <citation type="journal article" date="2021" name="Plant Biotechnol. J.">
        <title>Multi-omics assisted identification of the key and species-specific regulatory components of drought-tolerant mechanisms in Gossypium stocksii.</title>
        <authorList>
            <person name="Yu D."/>
            <person name="Ke L."/>
            <person name="Zhang D."/>
            <person name="Wu Y."/>
            <person name="Sun Y."/>
            <person name="Mei J."/>
            <person name="Sun J."/>
            <person name="Sun Y."/>
        </authorList>
    </citation>
    <scope>NUCLEOTIDE SEQUENCE [LARGE SCALE GENOMIC DNA]</scope>
    <source>
        <strain evidence="5">cv. E1</strain>
        <tissue evidence="4">Leaf</tissue>
    </source>
</reference>
<keyword evidence="5" id="KW-1185">Reference proteome</keyword>
<proteinExistence type="predicted"/>
<dbReference type="InterPro" id="IPR001878">
    <property type="entry name" value="Znf_CCHC"/>
</dbReference>
<feature type="domain" description="CCHC-type" evidence="3">
    <location>
        <begin position="218"/>
        <end position="233"/>
    </location>
</feature>
<evidence type="ECO:0000313" key="5">
    <source>
        <dbReference type="Proteomes" id="UP000828251"/>
    </source>
</evidence>
<dbReference type="PANTHER" id="PTHR31286">
    <property type="entry name" value="GLYCINE-RICH CELL WALL STRUCTURAL PROTEIN 1.8-LIKE"/>
    <property type="match status" value="1"/>
</dbReference>
<keyword evidence="1" id="KW-0479">Metal-binding</keyword>
<evidence type="ECO:0000256" key="2">
    <source>
        <dbReference type="SAM" id="MobiDB-lite"/>
    </source>
</evidence>
<sequence length="387" mass="42145">METQNFGNDTDRDPRTNDKLLGGGVAYSNGDLKGIFGRNESDFELLEGDANMSMVEGIPAIAFSDRINDILFKKMELTVILKLLGRNIGYNVLHNRILNLWKPAKSFHLMGPGMIFGQYLTVQLWTKTFNPVQPYLSVVMAWIRLPGLPGYLYKRKIIEAIGGLIGKVVKLDLQTDNRTRGPFAHLAVFINLDKPLVSQVLVDGAVQRVEYEALSTICFCCGKYGHVKELCPSVVVNPALGISMAAAMESPGDDVNEGGEGKRVDYGPWMLVERKSRHGVFRVEKEASSEAVVVRGNKAKASSKGDLGYAVGVDRRNNVGFSLAQTKVDDTRMNRLVNEKLGGLREDSPGGRGSENKVGNNRGGASLNHEIGDNADGQIGGLGSTFA</sequence>
<dbReference type="GO" id="GO:0003676">
    <property type="term" value="F:nucleic acid binding"/>
    <property type="evidence" value="ECO:0007669"/>
    <property type="project" value="InterPro"/>
</dbReference>
<keyword evidence="1" id="KW-0862">Zinc</keyword>
<dbReference type="Proteomes" id="UP000828251">
    <property type="component" value="Unassembled WGS sequence"/>
</dbReference>